<evidence type="ECO:0000256" key="32">
    <source>
        <dbReference type="ARBA" id="ARBA00082598"/>
    </source>
</evidence>
<keyword evidence="18" id="KW-0581">Phagocytosis</keyword>
<dbReference type="GO" id="GO:0004930">
    <property type="term" value="F:G protein-coupled receptor activity"/>
    <property type="evidence" value="ECO:0007669"/>
    <property type="project" value="UniProtKB-KW"/>
</dbReference>
<keyword evidence="25" id="KW-0675">Receptor</keyword>
<evidence type="ECO:0000256" key="9">
    <source>
        <dbReference type="ARBA" id="ARBA00022541"/>
    </source>
</evidence>
<evidence type="ECO:0000256" key="4">
    <source>
        <dbReference type="ARBA" id="ARBA00004613"/>
    </source>
</evidence>
<keyword evidence="20 34" id="KW-1133">Transmembrane helix</keyword>
<keyword evidence="22" id="KW-0297">G-protein coupled receptor</keyword>
<dbReference type="InterPro" id="IPR008077">
    <property type="entry name" value="GPCR_2_brain_angio_inhib"/>
</dbReference>
<feature type="transmembrane region" description="Helical" evidence="34">
    <location>
        <begin position="1120"/>
        <end position="1142"/>
    </location>
</feature>
<dbReference type="InterPro" id="IPR036445">
    <property type="entry name" value="GPCR_2_extracell_dom_sf"/>
</dbReference>
<dbReference type="GO" id="GO:0005925">
    <property type="term" value="C:focal adhesion"/>
    <property type="evidence" value="ECO:0007669"/>
    <property type="project" value="UniProtKB-SubCell"/>
</dbReference>
<dbReference type="FunFam" id="2.20.100.10:FF:000003">
    <property type="entry name" value="Adhesion G protein-coupled receptor B2"/>
    <property type="match status" value="2"/>
</dbReference>
<evidence type="ECO:0000256" key="5">
    <source>
        <dbReference type="ARBA" id="ARBA00004651"/>
    </source>
</evidence>
<evidence type="ECO:0000256" key="13">
    <source>
        <dbReference type="ARBA" id="ARBA00022729"/>
    </source>
</evidence>
<dbReference type="Pfam" id="PF00090">
    <property type="entry name" value="TSP_1"/>
    <property type="match status" value="5"/>
</dbReference>
<keyword evidence="12 34" id="KW-0812">Transmembrane</keyword>
<organism evidence="38 39">
    <name type="scientific">Gopherus agassizii</name>
    <name type="common">Agassiz's desert tortoise</name>
    <dbReference type="NCBI Taxonomy" id="38772"/>
    <lineage>
        <taxon>Eukaryota</taxon>
        <taxon>Metazoa</taxon>
        <taxon>Chordata</taxon>
        <taxon>Craniata</taxon>
        <taxon>Vertebrata</taxon>
        <taxon>Euteleostomi</taxon>
        <taxon>Archelosauria</taxon>
        <taxon>Testudinata</taxon>
        <taxon>Testudines</taxon>
        <taxon>Cryptodira</taxon>
        <taxon>Durocryptodira</taxon>
        <taxon>Testudinoidea</taxon>
        <taxon>Testudinidae</taxon>
        <taxon>Gopherus</taxon>
    </lineage>
</organism>
<evidence type="ECO:0000256" key="17">
    <source>
        <dbReference type="ARBA" id="ARBA00022902"/>
    </source>
</evidence>
<dbReference type="PRINTS" id="PR01705">
    <property type="entry name" value="TSP1REPEAT"/>
</dbReference>
<sequence length="1565" mass="175080">MRSTGFALNLLLISPLFLVWTVVALDLGQTPCTTLVQGKFFGYFSSFAVFPLNSSLCSWIIQNPDPRRYTLYMKVLKPTGICDHQPIRTYQFDSFLESTRTYLGMESFDDVLKLCDSSTRYSFLQSNKQFLQMKQTMSPAEDGHVRRKPTKAQERDFSVEYLVVGNRSPSKAACQMLCQWLDTCLSTSSSSHPCGIMQTPCSCSGGEVLDQPSEMLGLPKKKEDCFKDGIYLENCLSSPKDSSQVEFLGGWNPWSAWGDCTRDCGGGLQTRTRICRPIPDEGLVCEGVLEEGRLCNRKACNTNGRYNSRSQSLRSTDNRKREDADELQQYGYPAPQIGDPAAEEWSPWSVCSTTCGEGWQTRTRFCVSSSYSTQCSGPLREQRQCNNSAVCPVHGTWDEWSPWSLCSSTCGRGYRDRTRTCKPPQFGGNPCEGPEKQTKFCNIALCPGHSVDGNWNEWSSWSSCSTTCSNGTQQRTRECNGPSYGGAECQGPWVETRDCFLRQCPVDGKWQAWGPWGSCTTSCGGGTQRRDRVCYGPFFGGDSCQGPKEEYKQCNDKKCPEPHEICDEDNFASVVWKETPAGDAAAVRCPRNATGLILRRCTLDEEGIAYWETPTYIKCVSIDYRNIQMMTREHLSKAQRGLMGEGVSEVLQNLVEISQDGTSYSGDLLSTIDVLRNMTEIFRRAYYSPAAGDVQNFVQIISNLLSEENRDKWEEAQMMRPNAKELFRLVEDFIDVIGFRMKDFRDSYQVTDNLVLSIHKVPASAATDISFPMKGWRGMVDWARTSEDKVTISKSILSTGLAETDDSSVFVVGTVLYRNLGSILSLQRNTTVLNSKVISVTVKPSPRTLLTPLEIEFSHLYNGTTNQTCILWDEADVSSSSSSSQLGAWSWRGCRTVPVDSFRTKCLCERLSTFAILAQLSSDMNMEKVLVPSVTLIVGCGVSSLTLLLLIIIYVSVWRYIRSERSVILINFCLSIISSNALILIGQTQTRNKVTCTLVAAFLHFFFLSSFCWVLTEAWQSYMAVTGRLRNRIIRKRFLCLGWGLPALVVAISVGFTKAKGYGTVNYCWLSLEGGLLYAFVGPAAAVVLVNMVIGILVFNKLVSKDGITDKKLKERAGASLWSSCVVLPLLALTWMSAVLAITDRRSALFQILFAVFDSLEGFVIVMVHCILRREVQDAVKCRVVDRQEEGNGDSGGSFQNGHAQLMTDFEKDVDMACRSGEHITVLNKDITTCRTSAITGTLKCPSLQDEEKLKLHHQKGSSNFNSLPANVSKMHLQGSPHYLGAINLNEFSNHTLTLKKEKNQPPKSIYICDGDIFKKLDSELSRAQEQSLDTSYVILPTNSSSTLRAKPPKDDGKYSINIDQMPQTRLIHLNMATDPGFIVKSPPREPMAMTCTEVQGSPMLQQQQQQQQQNICSESQIPNSLCDPGNSGNLGMVPKSETVSTLSMSSLERRKSRYAELDFEKIMHTRKRHQDMFQDLNRKLQHAEKEKESPTTESKQEKQQTPNKRPWEGIRKVHSPPSWVKKDMEPLSQSPLELKTVEWEKTGATIPLVGQDIIDLQTEV</sequence>
<dbReference type="Pfam" id="PF02793">
    <property type="entry name" value="HRM"/>
    <property type="match status" value="1"/>
</dbReference>
<evidence type="ECO:0000256" key="33">
    <source>
        <dbReference type="SAM" id="MobiDB-lite"/>
    </source>
</evidence>
<comment type="function">
    <text evidence="30">Inhibits angiogenesis in a CD36-dependent manner.</text>
</comment>
<dbReference type="InterPro" id="IPR036383">
    <property type="entry name" value="TSP1_rpt_sf"/>
</dbReference>
<dbReference type="Gene3D" id="2.20.100.10">
    <property type="entry name" value="Thrombospondin type-1 (TSP1) repeat"/>
    <property type="match status" value="5"/>
</dbReference>
<keyword evidence="26" id="KW-0325">Glycoprotein</keyword>
<evidence type="ECO:0000256" key="28">
    <source>
        <dbReference type="ARBA" id="ARBA00023273"/>
    </source>
</evidence>
<dbReference type="GO" id="GO:0045087">
    <property type="term" value="P:innate immune response"/>
    <property type="evidence" value="ECO:0007669"/>
    <property type="project" value="UniProtKB-KW"/>
</dbReference>
<evidence type="ECO:0000259" key="35">
    <source>
        <dbReference type="PROSITE" id="PS50221"/>
    </source>
</evidence>
<dbReference type="PANTHER" id="PTHR12011:SF39">
    <property type="entry name" value="ADHESION G PROTEIN-COUPLED RECEPTOR B1"/>
    <property type="match status" value="1"/>
</dbReference>
<keyword evidence="16" id="KW-0391">Immunity</keyword>
<protein>
    <recommendedName>
        <fullName evidence="31">Adhesion G protein-coupled receptor B1</fullName>
    </recommendedName>
    <alternativeName>
        <fullName evidence="32">Brain-specific angiogenesis inhibitor 1</fullName>
    </alternativeName>
</protein>
<dbReference type="GO" id="GO:0007399">
    <property type="term" value="P:nervous system development"/>
    <property type="evidence" value="ECO:0007669"/>
    <property type="project" value="UniProtKB-KW"/>
</dbReference>
<keyword evidence="21" id="KW-0770">Synapse</keyword>
<dbReference type="Pfam" id="PF16489">
    <property type="entry name" value="GAIN"/>
    <property type="match status" value="1"/>
</dbReference>
<evidence type="ECO:0000256" key="7">
    <source>
        <dbReference type="ARBA" id="ARBA00022475"/>
    </source>
</evidence>
<evidence type="ECO:0000256" key="12">
    <source>
        <dbReference type="ARBA" id="ARBA00022692"/>
    </source>
</evidence>
<dbReference type="InterPro" id="IPR043838">
    <property type="entry name" value="AGRB_N"/>
</dbReference>
<dbReference type="PANTHER" id="PTHR12011">
    <property type="entry name" value="ADHESION G-PROTEIN COUPLED RECEPTOR"/>
    <property type="match status" value="1"/>
</dbReference>
<dbReference type="InterPro" id="IPR032471">
    <property type="entry name" value="AGRL2-4_GAIN_subdom_A"/>
</dbReference>
<dbReference type="GO" id="GO:0043652">
    <property type="term" value="P:engulfment of apoptotic cell"/>
    <property type="evidence" value="ECO:0007669"/>
    <property type="project" value="TreeGrafter"/>
</dbReference>
<feature type="region of interest" description="Disordered" evidence="33">
    <location>
        <begin position="1486"/>
        <end position="1536"/>
    </location>
</feature>
<keyword evidence="8" id="KW-0964">Secreted</keyword>
<feature type="transmembrane region" description="Helical" evidence="34">
    <location>
        <begin position="40"/>
        <end position="61"/>
    </location>
</feature>
<proteinExistence type="inferred from homology"/>
<comment type="similarity">
    <text evidence="6">Belongs to the G-protein coupled receptor 2 family. LN-TM7 subfamily.</text>
</comment>
<dbReference type="PRINTS" id="PR00249">
    <property type="entry name" value="GPCRSECRETIN"/>
</dbReference>
<keyword evidence="13" id="KW-0732">Signal</keyword>
<dbReference type="PROSITE" id="PS50221">
    <property type="entry name" value="GAIN_B"/>
    <property type="match status" value="1"/>
</dbReference>
<keyword evidence="28" id="KW-0966">Cell projection</keyword>
<keyword evidence="17" id="KW-0524">Neurogenesis</keyword>
<evidence type="ECO:0000256" key="2">
    <source>
        <dbReference type="ARBA" id="ARBA00004246"/>
    </source>
</evidence>
<dbReference type="PROSITE" id="PS50092">
    <property type="entry name" value="TSP1"/>
    <property type="match status" value="5"/>
</dbReference>
<dbReference type="InterPro" id="IPR057244">
    <property type="entry name" value="GAIN_B"/>
</dbReference>
<dbReference type="GO" id="GO:0043197">
    <property type="term" value="C:dendritic spine"/>
    <property type="evidence" value="ECO:0007669"/>
    <property type="project" value="UniProtKB-SubCell"/>
</dbReference>
<dbReference type="InterPro" id="IPR000884">
    <property type="entry name" value="TSP1_rpt"/>
</dbReference>
<evidence type="ECO:0000256" key="10">
    <source>
        <dbReference type="ARBA" id="ARBA00022553"/>
    </source>
</evidence>
<dbReference type="GO" id="GO:0007189">
    <property type="term" value="P:adenylate cyclase-activating G protein-coupled receptor signaling pathway"/>
    <property type="evidence" value="ECO:0007669"/>
    <property type="project" value="TreeGrafter"/>
</dbReference>
<dbReference type="Proteomes" id="UP000291020">
    <property type="component" value="Unassembled WGS sequence"/>
</dbReference>
<dbReference type="PROSITE" id="PS50227">
    <property type="entry name" value="G_PROTEIN_RECEP_F2_3"/>
    <property type="match status" value="1"/>
</dbReference>
<feature type="transmembrane region" description="Helical" evidence="34">
    <location>
        <begin position="929"/>
        <end position="955"/>
    </location>
</feature>
<dbReference type="FunFam" id="2.20.100.10:FF:000061">
    <property type="entry name" value="adhesion G protein-coupled receptor B1"/>
    <property type="match status" value="1"/>
</dbReference>
<keyword evidence="27" id="KW-0807">Transducer</keyword>
<dbReference type="InterPro" id="IPR046338">
    <property type="entry name" value="GAIN_dom_sf"/>
</dbReference>
<dbReference type="GO" id="GO:0001891">
    <property type="term" value="C:phagocytic cup"/>
    <property type="evidence" value="ECO:0007669"/>
    <property type="project" value="UniProtKB-SubCell"/>
</dbReference>
<evidence type="ECO:0000256" key="29">
    <source>
        <dbReference type="ARBA" id="ARBA00034105"/>
    </source>
</evidence>
<evidence type="ECO:0000256" key="34">
    <source>
        <dbReference type="SAM" id="Phobius"/>
    </source>
</evidence>
<dbReference type="FunFam" id="4.10.1240.10:FF:000002">
    <property type="entry name" value="Adhesion G protein-coupled receptor B2"/>
    <property type="match status" value="1"/>
</dbReference>
<evidence type="ECO:0000256" key="22">
    <source>
        <dbReference type="ARBA" id="ARBA00023040"/>
    </source>
</evidence>
<evidence type="ECO:0000256" key="23">
    <source>
        <dbReference type="ARBA" id="ARBA00023136"/>
    </source>
</evidence>
<evidence type="ECO:0000256" key="20">
    <source>
        <dbReference type="ARBA" id="ARBA00022989"/>
    </source>
</evidence>
<accession>A0A452GQK0</accession>
<feature type="domain" description="G-protein coupled receptors family 2 profile 1" evidence="36">
    <location>
        <begin position="553"/>
        <end position="623"/>
    </location>
</feature>
<evidence type="ECO:0000256" key="18">
    <source>
        <dbReference type="ARBA" id="ARBA00022907"/>
    </source>
</evidence>
<evidence type="ECO:0000256" key="31">
    <source>
        <dbReference type="ARBA" id="ARBA00070439"/>
    </source>
</evidence>
<dbReference type="FunFam" id="1.25.40.610:FF:000004">
    <property type="entry name" value="adhesion G protein-coupled receptor B1"/>
    <property type="match status" value="1"/>
</dbReference>
<keyword evidence="11" id="KW-0399">Innate immunity</keyword>
<feature type="transmembrane region" description="Helical" evidence="34">
    <location>
        <begin position="1037"/>
        <end position="1056"/>
    </location>
</feature>
<keyword evidence="7" id="KW-1003">Cell membrane</keyword>
<reference evidence="39" key="1">
    <citation type="journal article" date="2017" name="PLoS ONE">
        <title>The Agassiz's desert tortoise genome provides a resource for the conservation of a threatened species.</title>
        <authorList>
            <person name="Tollis M."/>
            <person name="DeNardo D.F."/>
            <person name="Cornelius J.A."/>
            <person name="Dolby G.A."/>
            <person name="Edwards T."/>
            <person name="Henen B.T."/>
            <person name="Karl A.E."/>
            <person name="Murphy R.W."/>
            <person name="Kusumi K."/>
        </authorList>
    </citation>
    <scope>NUCLEOTIDE SEQUENCE [LARGE SCALE GENOMIC DNA]</scope>
</reference>
<dbReference type="Pfam" id="PF00002">
    <property type="entry name" value="7tm_2"/>
    <property type="match status" value="1"/>
</dbReference>
<dbReference type="Gene3D" id="1.25.40.610">
    <property type="match status" value="1"/>
</dbReference>
<dbReference type="SMART" id="SM00209">
    <property type="entry name" value="TSP1"/>
    <property type="match status" value="5"/>
</dbReference>
<evidence type="ECO:0000313" key="39">
    <source>
        <dbReference type="Proteomes" id="UP000291020"/>
    </source>
</evidence>
<dbReference type="SUPFAM" id="SSF82895">
    <property type="entry name" value="TSP-1 type 1 repeat"/>
    <property type="match status" value="5"/>
</dbReference>
<feature type="domain" description="G-protein coupled receptors family 2 profile 2" evidence="37">
    <location>
        <begin position="932"/>
        <end position="1173"/>
    </location>
</feature>
<evidence type="ECO:0000256" key="11">
    <source>
        <dbReference type="ARBA" id="ARBA00022588"/>
    </source>
</evidence>
<feature type="transmembrane region" description="Helical" evidence="34">
    <location>
        <begin position="967"/>
        <end position="986"/>
    </location>
</feature>
<keyword evidence="14" id="KW-0677">Repeat</keyword>
<dbReference type="Gene3D" id="2.60.220.50">
    <property type="match status" value="1"/>
</dbReference>
<evidence type="ECO:0000256" key="14">
    <source>
        <dbReference type="ARBA" id="ARBA00022737"/>
    </source>
</evidence>
<dbReference type="FunFam" id="2.20.100.10:FF:000004">
    <property type="entry name" value="Adhesion G protein-coupled receptor B2"/>
    <property type="match status" value="2"/>
</dbReference>
<dbReference type="InterPro" id="IPR000203">
    <property type="entry name" value="GPS"/>
</dbReference>
<keyword evidence="9" id="KW-0517">Myogenesis</keyword>
<dbReference type="Gene3D" id="4.10.1240.10">
    <property type="entry name" value="GPCR, family 2, extracellular hormone receptor domain"/>
    <property type="match status" value="1"/>
</dbReference>
<dbReference type="FunFam" id="2.60.220.50:FF:000016">
    <property type="entry name" value="Adhesion G protein-coupled receptor B1"/>
    <property type="match status" value="1"/>
</dbReference>
<dbReference type="GO" id="GO:0007166">
    <property type="term" value="P:cell surface receptor signaling pathway"/>
    <property type="evidence" value="ECO:0007669"/>
    <property type="project" value="InterPro"/>
</dbReference>
<evidence type="ECO:0000256" key="30">
    <source>
        <dbReference type="ARBA" id="ARBA00055610"/>
    </source>
</evidence>
<name>A0A452GQK0_9SAUR</name>
<evidence type="ECO:0000256" key="1">
    <source>
        <dbReference type="ARBA" id="ARBA00004231"/>
    </source>
</evidence>
<dbReference type="InterPro" id="IPR017981">
    <property type="entry name" value="GPCR_2-like_7TM"/>
</dbReference>
<dbReference type="GO" id="GO:0005576">
    <property type="term" value="C:extracellular region"/>
    <property type="evidence" value="ECO:0007669"/>
    <property type="project" value="UniProtKB-SubCell"/>
</dbReference>
<keyword evidence="10" id="KW-0597">Phosphoprotein</keyword>
<evidence type="ECO:0000313" key="38">
    <source>
        <dbReference type="Ensembl" id="ENSGAGP00000004107.1"/>
    </source>
</evidence>
<feature type="transmembrane region" description="Helical" evidence="34">
    <location>
        <begin position="1076"/>
        <end position="1099"/>
    </location>
</feature>
<feature type="transmembrane region" description="Helical" evidence="34">
    <location>
        <begin position="6"/>
        <end position="28"/>
    </location>
</feature>
<dbReference type="Gene3D" id="1.20.1070.10">
    <property type="entry name" value="Rhodopsin 7-helix transmembrane proteins"/>
    <property type="match status" value="1"/>
</dbReference>
<evidence type="ECO:0000256" key="26">
    <source>
        <dbReference type="ARBA" id="ARBA00023180"/>
    </source>
</evidence>
<dbReference type="Ensembl" id="ENSGAGT00000004799.1">
    <property type="protein sequence ID" value="ENSGAGP00000004107.1"/>
    <property type="gene ID" value="ENSGAGG00000003370.1"/>
</dbReference>
<keyword evidence="19" id="KW-0965">Cell junction</keyword>
<dbReference type="InterPro" id="IPR000832">
    <property type="entry name" value="GPCR_2_secretin-like"/>
</dbReference>
<evidence type="ECO:0000256" key="16">
    <source>
        <dbReference type="ARBA" id="ARBA00022859"/>
    </source>
</evidence>
<dbReference type="CDD" id="cd15990">
    <property type="entry name" value="7tmB2_BAI1"/>
    <property type="match status" value="1"/>
</dbReference>
<keyword evidence="15" id="KW-0832">Ubl conjugation</keyword>
<dbReference type="PROSITE" id="PS50261">
    <property type="entry name" value="G_PROTEIN_RECEP_F2_4"/>
    <property type="match status" value="1"/>
</dbReference>
<reference evidence="38" key="2">
    <citation type="submission" date="2025-08" db="UniProtKB">
        <authorList>
            <consortium name="Ensembl"/>
        </authorList>
    </citation>
    <scope>IDENTIFICATION</scope>
</reference>
<dbReference type="Pfam" id="PF19188">
    <property type="entry name" value="AGRB_N"/>
    <property type="match status" value="1"/>
</dbReference>
<dbReference type="Pfam" id="PF01825">
    <property type="entry name" value="GPS"/>
    <property type="match status" value="1"/>
</dbReference>
<keyword evidence="24" id="KW-1015">Disulfide bond</keyword>
<dbReference type="GO" id="GO:0016525">
    <property type="term" value="P:negative regulation of angiogenesis"/>
    <property type="evidence" value="ECO:0007669"/>
    <property type="project" value="InterPro"/>
</dbReference>
<keyword evidence="39" id="KW-1185">Reference proteome</keyword>
<reference evidence="38" key="3">
    <citation type="submission" date="2025-09" db="UniProtKB">
        <authorList>
            <consortium name="Ensembl"/>
        </authorList>
    </citation>
    <scope>IDENTIFICATION</scope>
</reference>
<evidence type="ECO:0000259" key="37">
    <source>
        <dbReference type="PROSITE" id="PS50261"/>
    </source>
</evidence>
<evidence type="ECO:0000256" key="19">
    <source>
        <dbReference type="ARBA" id="ARBA00022949"/>
    </source>
</evidence>
<dbReference type="SMART" id="SM00008">
    <property type="entry name" value="HormR"/>
    <property type="match status" value="1"/>
</dbReference>
<evidence type="ECO:0000256" key="24">
    <source>
        <dbReference type="ARBA" id="ARBA00023157"/>
    </source>
</evidence>
<comment type="subcellular location">
    <subcellularLocation>
        <location evidence="2">Cell junction</location>
        <location evidence="2">Focal adhesion</location>
    </subcellularLocation>
    <subcellularLocation>
        <location evidence="5">Cell membrane</location>
        <topology evidence="5">Multi-pass membrane protein</topology>
    </subcellularLocation>
    <subcellularLocation>
        <location evidence="3">Cell projection</location>
        <location evidence="3">Dendritic spine</location>
    </subcellularLocation>
    <subcellularLocation>
        <location evidence="1">Cell projection</location>
        <location evidence="1">Phagocytic cup</location>
    </subcellularLocation>
    <subcellularLocation>
        <location evidence="29">Postsynaptic density</location>
    </subcellularLocation>
    <subcellularLocation>
        <location evidence="4">Secreted</location>
    </subcellularLocation>
</comment>
<evidence type="ECO:0000256" key="21">
    <source>
        <dbReference type="ARBA" id="ARBA00023018"/>
    </source>
</evidence>
<evidence type="ECO:0000256" key="6">
    <source>
        <dbReference type="ARBA" id="ARBA00010933"/>
    </source>
</evidence>
<feature type="domain" description="GAIN-B" evidence="35">
    <location>
        <begin position="745"/>
        <end position="924"/>
    </location>
</feature>
<dbReference type="FunFam" id="1.20.1070.10:FF:000048">
    <property type="entry name" value="Adhesion G protein-coupled receptor B1"/>
    <property type="match status" value="1"/>
</dbReference>
<dbReference type="PRINTS" id="PR01694">
    <property type="entry name" value="BAIPRECURSOR"/>
</dbReference>
<evidence type="ECO:0000256" key="8">
    <source>
        <dbReference type="ARBA" id="ARBA00022525"/>
    </source>
</evidence>
<evidence type="ECO:0000256" key="25">
    <source>
        <dbReference type="ARBA" id="ARBA00023170"/>
    </source>
</evidence>
<keyword evidence="23 34" id="KW-0472">Membrane</keyword>
<feature type="transmembrane region" description="Helical" evidence="34">
    <location>
        <begin position="998"/>
        <end position="1016"/>
    </location>
</feature>
<dbReference type="GO" id="GO:0014069">
    <property type="term" value="C:postsynaptic density"/>
    <property type="evidence" value="ECO:0007669"/>
    <property type="project" value="UniProtKB-SubCell"/>
</dbReference>
<evidence type="ECO:0000259" key="36">
    <source>
        <dbReference type="PROSITE" id="PS50227"/>
    </source>
</evidence>
<evidence type="ECO:0000256" key="3">
    <source>
        <dbReference type="ARBA" id="ARBA00004552"/>
    </source>
</evidence>
<dbReference type="SMART" id="SM00303">
    <property type="entry name" value="GPS"/>
    <property type="match status" value="1"/>
</dbReference>
<dbReference type="InterPro" id="IPR001879">
    <property type="entry name" value="GPCR_2_extracellular_dom"/>
</dbReference>
<dbReference type="GO" id="GO:0007517">
    <property type="term" value="P:muscle organ development"/>
    <property type="evidence" value="ECO:0007669"/>
    <property type="project" value="UniProtKB-KW"/>
</dbReference>
<evidence type="ECO:0000256" key="27">
    <source>
        <dbReference type="ARBA" id="ARBA00023224"/>
    </source>
</evidence>
<feature type="compositionally biased region" description="Basic and acidic residues" evidence="33">
    <location>
        <begin position="1486"/>
        <end position="1503"/>
    </location>
</feature>
<evidence type="ECO:0000256" key="15">
    <source>
        <dbReference type="ARBA" id="ARBA00022843"/>
    </source>
</evidence>